<dbReference type="Proteomes" id="UP000494170">
    <property type="component" value="Unassembled WGS sequence"/>
</dbReference>
<sequence length="186" mass="20632">MEAAIRLIARVGYTRTTLESIGIEAGYSRGLVQHRYGSKDQMLEELVNKIATDQRATLLARLQGLRGMDALLCEIDCYLEGMDTPSERSRAFYMLMQESLGPAPHIRSAFAAIGARWHRALTRQIEVGQQAGQIRPDVDPACEARLLIATLRGLRMQSMLDPHTSNIAKSIGSLKDGLRARLLQTP</sequence>
<dbReference type="InterPro" id="IPR036271">
    <property type="entry name" value="Tet_transcr_reg_TetR-rel_C_sf"/>
</dbReference>
<dbReference type="InterPro" id="IPR011075">
    <property type="entry name" value="TetR_C"/>
</dbReference>
<dbReference type="Pfam" id="PF16925">
    <property type="entry name" value="TetR_C_13"/>
    <property type="match status" value="1"/>
</dbReference>
<reference evidence="6 7" key="1">
    <citation type="submission" date="2019-09" db="EMBL/GenBank/DDBJ databases">
        <authorList>
            <person name="Depoorter E."/>
        </authorList>
    </citation>
    <scope>NUCLEOTIDE SEQUENCE [LARGE SCALE GENOMIC DNA]</scope>
    <source>
        <strain evidence="6">LMG 6863</strain>
    </source>
</reference>
<dbReference type="Gene3D" id="1.10.357.10">
    <property type="entry name" value="Tetracycline Repressor, domain 2"/>
    <property type="match status" value="1"/>
</dbReference>
<dbReference type="EMBL" id="CABVPY010000047">
    <property type="protein sequence ID" value="VWC16525.1"/>
    <property type="molecule type" value="Genomic_DNA"/>
</dbReference>
<dbReference type="PANTHER" id="PTHR47506">
    <property type="entry name" value="TRANSCRIPTIONAL REGULATORY PROTEIN"/>
    <property type="match status" value="1"/>
</dbReference>
<dbReference type="Pfam" id="PF00440">
    <property type="entry name" value="TetR_N"/>
    <property type="match status" value="1"/>
</dbReference>
<dbReference type="PROSITE" id="PS50977">
    <property type="entry name" value="HTH_TETR_2"/>
    <property type="match status" value="1"/>
</dbReference>
<protein>
    <submittedName>
        <fullName evidence="6">HTH-type transcriptional regulator BetI</fullName>
    </submittedName>
</protein>
<evidence type="ECO:0000256" key="3">
    <source>
        <dbReference type="ARBA" id="ARBA00023163"/>
    </source>
</evidence>
<gene>
    <name evidence="6" type="primary">betI_1</name>
    <name evidence="6" type="ORF">BLA6863_05629</name>
</gene>
<dbReference type="SUPFAM" id="SSF46689">
    <property type="entry name" value="Homeodomain-like"/>
    <property type="match status" value="1"/>
</dbReference>
<proteinExistence type="predicted"/>
<dbReference type="PANTHER" id="PTHR47506:SF6">
    <property type="entry name" value="HTH-TYPE TRANSCRIPTIONAL REPRESSOR NEMR"/>
    <property type="match status" value="1"/>
</dbReference>
<dbReference type="SUPFAM" id="SSF48498">
    <property type="entry name" value="Tetracyclin repressor-like, C-terminal domain"/>
    <property type="match status" value="1"/>
</dbReference>
<keyword evidence="3" id="KW-0804">Transcription</keyword>
<keyword evidence="1" id="KW-0805">Transcription regulation</keyword>
<accession>A0A6P2QB74</accession>
<evidence type="ECO:0000313" key="6">
    <source>
        <dbReference type="EMBL" id="VWC16525.1"/>
    </source>
</evidence>
<dbReference type="RefSeq" id="WP_254601603.1">
    <property type="nucleotide sequence ID" value="NZ_CABVPY010000047.1"/>
</dbReference>
<evidence type="ECO:0000256" key="4">
    <source>
        <dbReference type="PROSITE-ProRule" id="PRU00335"/>
    </source>
</evidence>
<evidence type="ECO:0000256" key="1">
    <source>
        <dbReference type="ARBA" id="ARBA00023015"/>
    </source>
</evidence>
<keyword evidence="2 4" id="KW-0238">DNA-binding</keyword>
<evidence type="ECO:0000256" key="2">
    <source>
        <dbReference type="ARBA" id="ARBA00023125"/>
    </source>
</evidence>
<feature type="DNA-binding region" description="H-T-H motif" evidence="4">
    <location>
        <begin position="17"/>
        <end position="36"/>
    </location>
</feature>
<dbReference type="AlphaFoldDB" id="A0A6P2QB74"/>
<evidence type="ECO:0000259" key="5">
    <source>
        <dbReference type="PROSITE" id="PS50977"/>
    </source>
</evidence>
<dbReference type="InterPro" id="IPR009057">
    <property type="entry name" value="Homeodomain-like_sf"/>
</dbReference>
<dbReference type="InterPro" id="IPR001647">
    <property type="entry name" value="HTH_TetR"/>
</dbReference>
<feature type="domain" description="HTH tetR-type" evidence="5">
    <location>
        <begin position="1"/>
        <end position="54"/>
    </location>
</feature>
<organism evidence="6 7">
    <name type="scientific">Burkholderia lata (strain ATCC 17760 / DSM 23089 / LMG 22485 / NCIMB 9086 / R18194 / 383)</name>
    <dbReference type="NCBI Taxonomy" id="482957"/>
    <lineage>
        <taxon>Bacteria</taxon>
        <taxon>Pseudomonadati</taxon>
        <taxon>Pseudomonadota</taxon>
        <taxon>Betaproteobacteria</taxon>
        <taxon>Burkholderiales</taxon>
        <taxon>Burkholderiaceae</taxon>
        <taxon>Burkholderia</taxon>
        <taxon>Burkholderia cepacia complex</taxon>
    </lineage>
</organism>
<evidence type="ECO:0000313" key="7">
    <source>
        <dbReference type="Proteomes" id="UP000494170"/>
    </source>
</evidence>
<name>A0A6P2QB74_BURL3</name>
<dbReference type="GO" id="GO:0003677">
    <property type="term" value="F:DNA binding"/>
    <property type="evidence" value="ECO:0007669"/>
    <property type="project" value="UniProtKB-UniRule"/>
</dbReference>